<dbReference type="Pfam" id="PF20041">
    <property type="entry name" value="DUF6443"/>
    <property type="match status" value="1"/>
</dbReference>
<dbReference type="PANTHER" id="PTHR32305">
    <property type="match status" value="1"/>
</dbReference>
<evidence type="ECO:0000313" key="4">
    <source>
        <dbReference type="Proteomes" id="UP000677244"/>
    </source>
</evidence>
<dbReference type="NCBIfam" id="TIGR03696">
    <property type="entry name" value="Rhs_assc_core"/>
    <property type="match status" value="1"/>
</dbReference>
<evidence type="ECO:0000259" key="2">
    <source>
        <dbReference type="Pfam" id="PF20041"/>
    </source>
</evidence>
<proteinExistence type="predicted"/>
<dbReference type="Proteomes" id="UP000677244">
    <property type="component" value="Unassembled WGS sequence"/>
</dbReference>
<dbReference type="PANTHER" id="PTHR32305:SF15">
    <property type="entry name" value="PROTEIN RHSA-RELATED"/>
    <property type="match status" value="1"/>
</dbReference>
<protein>
    <recommendedName>
        <fullName evidence="2">DUF6443 domain-containing protein</fullName>
    </recommendedName>
</protein>
<dbReference type="InterPro" id="IPR050708">
    <property type="entry name" value="T6SS_VgrG/RHS"/>
</dbReference>
<dbReference type="RefSeq" id="WP_209144613.1">
    <property type="nucleotide sequence ID" value="NZ_JAGHKO010000024.1"/>
</dbReference>
<name>A0ABS3Z508_9BACT</name>
<dbReference type="EMBL" id="JAGHKO010000024">
    <property type="protein sequence ID" value="MBO9205234.1"/>
    <property type="molecule type" value="Genomic_DNA"/>
</dbReference>
<keyword evidence="4" id="KW-1185">Reference proteome</keyword>
<reference evidence="3 4" key="1">
    <citation type="submission" date="2021-03" db="EMBL/GenBank/DDBJ databases">
        <title>Assistant Professor.</title>
        <authorList>
            <person name="Huq M.A."/>
        </authorList>
    </citation>
    <scope>NUCLEOTIDE SEQUENCE [LARGE SCALE GENOMIC DNA]</scope>
    <source>
        <strain evidence="3 4">MAH-29</strain>
    </source>
</reference>
<dbReference type="InterPro" id="IPR022385">
    <property type="entry name" value="Rhs_assc_core"/>
</dbReference>
<dbReference type="Gene3D" id="2.180.10.10">
    <property type="entry name" value="RHS repeat-associated core"/>
    <property type="match status" value="1"/>
</dbReference>
<feature type="domain" description="DUF6443" evidence="2">
    <location>
        <begin position="324"/>
        <end position="489"/>
    </location>
</feature>
<feature type="region of interest" description="Disordered" evidence="1">
    <location>
        <begin position="2462"/>
        <end position="2485"/>
    </location>
</feature>
<evidence type="ECO:0000256" key="1">
    <source>
        <dbReference type="SAM" id="MobiDB-lite"/>
    </source>
</evidence>
<evidence type="ECO:0000313" key="3">
    <source>
        <dbReference type="EMBL" id="MBO9205234.1"/>
    </source>
</evidence>
<accession>A0ABS3Z508</accession>
<sequence>MPSIIKKSNNHQCLTYKLPVLLLGIILLFLNTTSFATGDDGIETSNSYVLAGSPGKVSSGTNVIQLAQLADGAVAPMNYVWANEQTKKIKNIITLKVLEDTFDIIPVDFTASVDLLIEYRLAGSGTVNTLPVKTLSVTYTKDKGVKYDARQYLSLDDAEYVKVTVMHVEGAPIGNFDPKTQLVLENEMRVTRYYDLQTGVQPTLTLSSPTDDELPVSWTIQPNAGNTHTQLEWAWVEDEMADAYKINGVTDYNLVFKNNSTRIDLPGSVFAYKIPALYSSGTIYCRIRAVNIKKSGSRTDGPWAPVQFITVNGFADNAMNWQANVSYAEEGKRKAVAQFYDGSLRNRQTVTKDNVTNTVVTAETLYDGQGRPAVQILPTPSGDAAMKYYSQLNLFNGQSPGDDPTKFFDLQALNSTGSTVPEMNVSGGAAKYYSAGGVAISNSPNTPDAEGYPYVVTRYTPDGSGRIMAQSAPGAAFQMGKGHETKYYYGTPAQEELDGLFGTEAGIYTHYFKNMVKDPNGQMSVSYVDMQGRTVATALAGSEPANIVALNKSDYPGQAGDSITRNLLNRNSNIAKNNSIESINSLLVPATTNYTFVYKLDPERLQLNACGGASVCYDCQYDLEISITDESGDTDPIIKKFNNVKASVTDNCADPVGSFAFTFDTTLLPGSYSIRKTLTINEASLQAAKELYLSKAICPTTEQDLITTITNSLLSTSECAVPPSAYSCASCTSPLPTKRQLMLNDMIPYSGQYAQETASNSMGVTYNIFTTGNYRLPWNRTKNEDRYRTTEGLVDEIIQPGNTLDKLNNTSKDAFNEAFQNSWAEALLPHHPEYDKLVFAEDHLANSYNWISNFNGATTYAQAAANNYIFTSAGNLTDNFYSEAPGYKAAMVDKISNNYLNGLSLWQIAYGDVACKNLAVASDKDNCYTSAPKTPPYNNLSTAEKDRVWNVFKNLYATERDNQVNAYINNSVPLSNAQTLVDQGYLLQFPTSNTQLAQQFGQNQQANGAGNGWAWYMGAEAPNPYTIPGGATPQQTYADRCASYTVQWTKALLQCPTIANHASKDQIISEIMAGLVSVCTKGSDDANPFGSSEVRPSLPDDGSPRNFEKVINDVLVVQYGIAKDNLCNPFIIEFPKPYNKGPEFVKSTISQLDTCTCKRFTQLKAEAAAAEIDTNNLGSFNEYLYTKYGETITPELFASLKQGCPAIGTFTCYEKIVRVEVPSTTTPAECGCSFVAWEGSVKSWDCIKKICNDYTYIPLASPQPLPGFLKCGFTAANNCISCATLSALTAEFKMLFPGYNAAVFSSEDLTANDIRDNVLYAQFLNYRTGLQLTWMDYAAKAKASNCNLANYNDNTNATQTVVCPDAKPLIDNTDILKHEDPCQDVKDLAVAIAQQQYQQQVAALTADFETQYRQKCLAAGNMEEFKVGYKVSEYHYTLYYYDLAGNLVKTVPPKGVNPAFRPSFADSVKAARANGSYLPRDHNLVTSYRYNSLNSVVAQTSPDGGTSTFWYDKLGRLAVSQSAQQYLDTKYSYTLYDDFGRIKEVGQKPQSAGMNQFTSQNETLLGNWINGSGGMKEQMIVTVYDKVFPSVQGLNFTQDNLRNRVSYTYVREKDNNDPHYTASLYTYDIHGNVDKLLQDFLGVQGMTPKLITYDYDLISGKVNMVSYQPGSSDEFYHRYKYDAENRLTSVETSRDKLYWERDAAYNYYKHGPLARTELGQLRVQGLDYAYTLQGWLKGVNSTTPGTGVYDIGEDGFAAGNNQRVSRDVVGYALHYYDAVEGSKTWLDYKPVVGTSLFARPAASSNFVSLFNGNIGAISINNSGFPKNNTSINAAPLFYNYRYDQLNRLVSMQAYNGFDATNNLWSAGTSSIADYAEAVSYDPNGNIMTYNRKGAPAVGSQADMDDLTYHYDANTNRLNYITDAVTNSTYTEDLETQGVDNYKYDAIGNLTKDASAGITNAGDITWTVYGKIASIRKNGSEIKYTYDPSGYRITKTVAGKTTVYVRDAHGNVLSVYETDGTTTKQSEVHLFGNSRLGMLTQLTKEPVLDLLPGSSGKYAISTFTRNEKIYELTNHLGNVLATIGDKKIAVSSGSYSSLIDHFDADVVSAQDYYPFGMLQPARNYNAGGYRYGFNGKENDNEVKGVGLQLDFGERIYDPRAGKFLSVDPFVRSFPGQSPYVFAANNPVLLVDIDGEAPGLPPLFDADQFIQNLALAHPLLAAGFSKAYNTSLAHLQKASWYGVNIMASDKRFHDVKTNWNTLYGIAGEVEMMERFFADAAPNQVLKGPVSAFFNSDKLVREIQLVHQTVSFSFEPDKLTDYTITYTPKAGSEGATYHYVFDDVRKNVFGKYLHRQSMDQSYSGKTTFVHEVKIVSPGNEDLFKIIERGVNQLLENPLVTKYGGIPVLVIDTKSAETALSQDAERFIAALKRLKEYGGGLASENGLNQAATNSVNAAVQTIRSTSAAPPQGYYKNTSATQKTDDKENQ</sequence>
<gene>
    <name evidence="3" type="ORF">J7I42_33410</name>
</gene>
<dbReference type="InterPro" id="IPR045619">
    <property type="entry name" value="DUF6443"/>
</dbReference>
<feature type="compositionally biased region" description="Polar residues" evidence="1">
    <location>
        <begin position="2462"/>
        <end position="2477"/>
    </location>
</feature>
<comment type="caution">
    <text evidence="3">The sequence shown here is derived from an EMBL/GenBank/DDBJ whole genome shotgun (WGS) entry which is preliminary data.</text>
</comment>
<organism evidence="3 4">
    <name type="scientific">Niastella soli</name>
    <dbReference type="NCBI Taxonomy" id="2821487"/>
    <lineage>
        <taxon>Bacteria</taxon>
        <taxon>Pseudomonadati</taxon>
        <taxon>Bacteroidota</taxon>
        <taxon>Chitinophagia</taxon>
        <taxon>Chitinophagales</taxon>
        <taxon>Chitinophagaceae</taxon>
        <taxon>Niastella</taxon>
    </lineage>
</organism>